<gene>
    <name evidence="4" type="ORF">EAS64_13995</name>
</gene>
<keyword evidence="1" id="KW-0472">Membrane</keyword>
<name>A0A6P2C3U5_9ACTN</name>
<feature type="transmembrane region" description="Helical" evidence="1">
    <location>
        <begin position="174"/>
        <end position="197"/>
    </location>
</feature>
<protein>
    <recommendedName>
        <fullName evidence="3">MHYT domain-containing protein</fullName>
    </recommendedName>
</protein>
<accession>A0A6P2C3U5</accession>
<feature type="transmembrane region" description="Helical" evidence="1">
    <location>
        <begin position="109"/>
        <end position="134"/>
    </location>
</feature>
<evidence type="ECO:0000313" key="5">
    <source>
        <dbReference type="Proteomes" id="UP000460272"/>
    </source>
</evidence>
<dbReference type="GO" id="GO:0016020">
    <property type="term" value="C:membrane"/>
    <property type="evidence" value="ECO:0007669"/>
    <property type="project" value="UniProtKB-UniRule"/>
</dbReference>
<organism evidence="4 5">
    <name type="scientific">Trebonia kvetii</name>
    <dbReference type="NCBI Taxonomy" id="2480626"/>
    <lineage>
        <taxon>Bacteria</taxon>
        <taxon>Bacillati</taxon>
        <taxon>Actinomycetota</taxon>
        <taxon>Actinomycetes</taxon>
        <taxon>Streptosporangiales</taxon>
        <taxon>Treboniaceae</taxon>
        <taxon>Trebonia</taxon>
    </lineage>
</organism>
<dbReference type="PANTHER" id="PTHR35152">
    <property type="entry name" value="DOMAIN SIGNALLING PROTEIN, PUTATIVE (AFU_ORTHOLOGUE AFUA_5G11310)-RELATED"/>
    <property type="match status" value="1"/>
</dbReference>
<feature type="transmembrane region" description="Helical" evidence="1">
    <location>
        <begin position="146"/>
        <end position="167"/>
    </location>
</feature>
<evidence type="ECO:0000259" key="3">
    <source>
        <dbReference type="PROSITE" id="PS50924"/>
    </source>
</evidence>
<dbReference type="Pfam" id="PF03707">
    <property type="entry name" value="MHYT"/>
    <property type="match status" value="2"/>
</dbReference>
<feature type="transmembrane region" description="Helical" evidence="1">
    <location>
        <begin position="44"/>
        <end position="63"/>
    </location>
</feature>
<dbReference type="EMBL" id="RPFW01000002">
    <property type="protein sequence ID" value="TVZ05617.1"/>
    <property type="molecule type" value="Genomic_DNA"/>
</dbReference>
<dbReference type="RefSeq" id="WP_145853318.1">
    <property type="nucleotide sequence ID" value="NZ_RPFW01000002.1"/>
</dbReference>
<feature type="transmembrane region" description="Helical" evidence="1">
    <location>
        <begin position="12"/>
        <end position="32"/>
    </location>
</feature>
<dbReference type="PROSITE" id="PS50924">
    <property type="entry name" value="MHYT"/>
    <property type="match status" value="1"/>
</dbReference>
<dbReference type="InterPro" id="IPR005330">
    <property type="entry name" value="MHYT_dom"/>
</dbReference>
<reference evidence="4 5" key="1">
    <citation type="submission" date="2018-11" db="EMBL/GenBank/DDBJ databases">
        <title>Trebonia kvetii gen.nov., sp.nov., a novel acidophilic actinobacterium, and proposal of the new actinobacterial family Treboniaceae fam. nov.</title>
        <authorList>
            <person name="Rapoport D."/>
            <person name="Sagova-Mareckova M."/>
            <person name="Sedlacek I."/>
            <person name="Provaznik J."/>
            <person name="Kralova S."/>
            <person name="Pavlinic D."/>
            <person name="Benes V."/>
            <person name="Kopecky J."/>
        </authorList>
    </citation>
    <scope>NUCLEOTIDE SEQUENCE [LARGE SCALE GENOMIC DNA]</scope>
    <source>
        <strain evidence="4 5">15Tr583</strain>
    </source>
</reference>
<feature type="region of interest" description="Disordered" evidence="2">
    <location>
        <begin position="265"/>
        <end position="284"/>
    </location>
</feature>
<dbReference type="Proteomes" id="UP000460272">
    <property type="component" value="Unassembled WGS sequence"/>
</dbReference>
<feature type="transmembrane region" description="Helical" evidence="1">
    <location>
        <begin position="83"/>
        <end position="102"/>
    </location>
</feature>
<dbReference type="PANTHER" id="PTHR35152:SF1">
    <property type="entry name" value="DOMAIN SIGNALLING PROTEIN, PUTATIVE (AFU_ORTHOLOGUE AFUA_5G11310)-RELATED"/>
    <property type="match status" value="1"/>
</dbReference>
<evidence type="ECO:0000313" key="4">
    <source>
        <dbReference type="EMBL" id="TVZ05617.1"/>
    </source>
</evidence>
<dbReference type="AlphaFoldDB" id="A0A6P2C3U5"/>
<keyword evidence="1" id="KW-0812">Transmembrane</keyword>
<feature type="transmembrane region" description="Helical" evidence="1">
    <location>
        <begin position="217"/>
        <end position="238"/>
    </location>
</feature>
<feature type="domain" description="MHYT" evidence="3">
    <location>
        <begin position="9"/>
        <end position="200"/>
    </location>
</feature>
<dbReference type="OrthoDB" id="3763366at2"/>
<keyword evidence="5" id="KW-1185">Reference proteome</keyword>
<evidence type="ECO:0000256" key="1">
    <source>
        <dbReference type="PROSITE-ProRule" id="PRU00244"/>
    </source>
</evidence>
<evidence type="ECO:0000256" key="2">
    <source>
        <dbReference type="SAM" id="MobiDB-lite"/>
    </source>
</evidence>
<proteinExistence type="predicted"/>
<sequence>MVHANEFSYGLLTPGLAFAMSCVGSFLGLRCAGRARACAGIARAGWLLLAAASIGATGIWVMHNIALLGFSAPGQAIRYDVPMSLLSGLVAVAVVFAALVIAGSGRAGFLRLLSGGIVIGGGVLFSMDFVGMAAMRMPDTIHYNAWGVLLSVLIAVAAATLSLWAALRQRGIRPAVVASVAMGAAISGMHYMAMAAMRFTAMPGAAGMLGGVTAPEFVLPLILVISILTFILIISVALGRTEEQIRAEAALNDLLARHRQGHAWQTSAAGRSRHSAAPPGTHLL</sequence>
<keyword evidence="1" id="KW-1133">Transmembrane helix</keyword>
<comment type="caution">
    <text evidence="4">The sequence shown here is derived from an EMBL/GenBank/DDBJ whole genome shotgun (WGS) entry which is preliminary data.</text>
</comment>